<dbReference type="AlphaFoldDB" id="T1IQF4"/>
<organism evidence="2 3">
    <name type="scientific">Strigamia maritima</name>
    <name type="common">European centipede</name>
    <name type="synonym">Geophilus maritimus</name>
    <dbReference type="NCBI Taxonomy" id="126957"/>
    <lineage>
        <taxon>Eukaryota</taxon>
        <taxon>Metazoa</taxon>
        <taxon>Ecdysozoa</taxon>
        <taxon>Arthropoda</taxon>
        <taxon>Myriapoda</taxon>
        <taxon>Chilopoda</taxon>
        <taxon>Pleurostigmophora</taxon>
        <taxon>Geophilomorpha</taxon>
        <taxon>Linotaeniidae</taxon>
        <taxon>Strigamia</taxon>
    </lineage>
</organism>
<evidence type="ECO:0000313" key="2">
    <source>
        <dbReference type="EnsemblMetazoa" id="SMAR003268-PA"/>
    </source>
</evidence>
<reference evidence="2" key="2">
    <citation type="submission" date="2015-02" db="UniProtKB">
        <authorList>
            <consortium name="EnsemblMetazoa"/>
        </authorList>
    </citation>
    <scope>IDENTIFICATION</scope>
</reference>
<dbReference type="EMBL" id="JH431307">
    <property type="status" value="NOT_ANNOTATED_CDS"/>
    <property type="molecule type" value="Genomic_DNA"/>
</dbReference>
<protein>
    <submittedName>
        <fullName evidence="2">Uncharacterized protein</fullName>
    </submittedName>
</protein>
<keyword evidence="3" id="KW-1185">Reference proteome</keyword>
<evidence type="ECO:0000313" key="3">
    <source>
        <dbReference type="Proteomes" id="UP000014500"/>
    </source>
</evidence>
<feature type="signal peptide" evidence="1">
    <location>
        <begin position="1"/>
        <end position="20"/>
    </location>
</feature>
<evidence type="ECO:0000256" key="1">
    <source>
        <dbReference type="SAM" id="SignalP"/>
    </source>
</evidence>
<dbReference type="HOGENOM" id="CLU_1134782_0_0_1"/>
<name>T1IQF4_STRMM</name>
<proteinExistence type="predicted"/>
<sequence>MKLATIVSIALVQSIISIAAVPLSDDKKTFPADVEYFTLKYPDGKEITETTDELFPDIYNKYASQIEVLPRHGEILEASRQKLDESLSRLEKEGASGLAISLETANIVADMYEELFAEIGLKLKIYNRQPAFLGMKLAPIVRFAVLQLIITFAVIQLSASKANFPDNVEYFTLKYPNGTEISAPTNEFRAIYHQLKATFKLLPRYEEILRRGDKKIDNEVKRLEKEGAGRLEMSTAAVHNTPIYI</sequence>
<dbReference type="Proteomes" id="UP000014500">
    <property type="component" value="Unassembled WGS sequence"/>
</dbReference>
<dbReference type="EnsemblMetazoa" id="SMAR003268-RA">
    <property type="protein sequence ID" value="SMAR003268-PA"/>
    <property type="gene ID" value="SMAR003268"/>
</dbReference>
<keyword evidence="1" id="KW-0732">Signal</keyword>
<reference evidence="3" key="1">
    <citation type="submission" date="2011-05" db="EMBL/GenBank/DDBJ databases">
        <authorList>
            <person name="Richards S.R."/>
            <person name="Qu J."/>
            <person name="Jiang H."/>
            <person name="Jhangiani S.N."/>
            <person name="Agravi P."/>
            <person name="Goodspeed R."/>
            <person name="Gross S."/>
            <person name="Mandapat C."/>
            <person name="Jackson L."/>
            <person name="Mathew T."/>
            <person name="Pu L."/>
            <person name="Thornton R."/>
            <person name="Saada N."/>
            <person name="Wilczek-Boney K.B."/>
            <person name="Lee S."/>
            <person name="Kovar C."/>
            <person name="Wu Y."/>
            <person name="Scherer S.E."/>
            <person name="Worley K.C."/>
            <person name="Muzny D.M."/>
            <person name="Gibbs R."/>
        </authorList>
    </citation>
    <scope>NUCLEOTIDE SEQUENCE</scope>
    <source>
        <strain evidence="3">Brora</strain>
    </source>
</reference>
<feature type="chain" id="PRO_5004579423" evidence="1">
    <location>
        <begin position="21"/>
        <end position="245"/>
    </location>
</feature>
<accession>T1IQF4</accession>